<accession>A0ABP6S7J0</accession>
<feature type="compositionally biased region" description="Acidic residues" evidence="1">
    <location>
        <begin position="53"/>
        <end position="62"/>
    </location>
</feature>
<reference evidence="3" key="1">
    <citation type="journal article" date="2019" name="Int. J. Syst. Evol. Microbiol.">
        <title>The Global Catalogue of Microorganisms (GCM) 10K type strain sequencing project: providing services to taxonomists for standard genome sequencing and annotation.</title>
        <authorList>
            <consortium name="The Broad Institute Genomics Platform"/>
            <consortium name="The Broad Institute Genome Sequencing Center for Infectious Disease"/>
            <person name="Wu L."/>
            <person name="Ma J."/>
        </authorList>
    </citation>
    <scope>NUCLEOTIDE SEQUENCE [LARGE SCALE GENOMIC DNA]</scope>
    <source>
        <strain evidence="3">JCM 9651</strain>
    </source>
</reference>
<evidence type="ECO:0000313" key="3">
    <source>
        <dbReference type="Proteomes" id="UP001499990"/>
    </source>
</evidence>
<sequence>MNSESRNVPGTTTPPSPIIWSFTTFSRWRPEAYGKASRPGQGLRPLRDPDAPGLDEYDDGEE</sequence>
<gene>
    <name evidence="2" type="ORF">GCM10020367_14480</name>
</gene>
<name>A0ABP6S7J0_9ACTN</name>
<protein>
    <submittedName>
        <fullName evidence="2">Uncharacterized protein</fullName>
    </submittedName>
</protein>
<dbReference type="Proteomes" id="UP001499990">
    <property type="component" value="Unassembled WGS sequence"/>
</dbReference>
<evidence type="ECO:0000313" key="2">
    <source>
        <dbReference type="EMBL" id="GAA3369918.1"/>
    </source>
</evidence>
<dbReference type="EMBL" id="BAAAYL010000001">
    <property type="protein sequence ID" value="GAA3369918.1"/>
    <property type="molecule type" value="Genomic_DNA"/>
</dbReference>
<keyword evidence="3" id="KW-1185">Reference proteome</keyword>
<evidence type="ECO:0000256" key="1">
    <source>
        <dbReference type="SAM" id="MobiDB-lite"/>
    </source>
</evidence>
<feature type="region of interest" description="Disordered" evidence="1">
    <location>
        <begin position="31"/>
        <end position="62"/>
    </location>
</feature>
<proteinExistence type="predicted"/>
<organism evidence="2 3">
    <name type="scientific">Streptomyces sannanensis</name>
    <dbReference type="NCBI Taxonomy" id="285536"/>
    <lineage>
        <taxon>Bacteria</taxon>
        <taxon>Bacillati</taxon>
        <taxon>Actinomycetota</taxon>
        <taxon>Actinomycetes</taxon>
        <taxon>Kitasatosporales</taxon>
        <taxon>Streptomycetaceae</taxon>
        <taxon>Streptomyces</taxon>
    </lineage>
</organism>
<comment type="caution">
    <text evidence="2">The sequence shown here is derived from an EMBL/GenBank/DDBJ whole genome shotgun (WGS) entry which is preliminary data.</text>
</comment>